<dbReference type="Pfam" id="PF13229">
    <property type="entry name" value="Beta_helix"/>
    <property type="match status" value="1"/>
</dbReference>
<dbReference type="SMART" id="SM00710">
    <property type="entry name" value="PbH1"/>
    <property type="match status" value="7"/>
</dbReference>
<evidence type="ECO:0000313" key="3">
    <source>
        <dbReference type="Proteomes" id="UP000597613"/>
    </source>
</evidence>
<accession>A0ABR7ALI7</accession>
<reference evidence="2 3" key="1">
    <citation type="submission" date="2020-08" db="EMBL/GenBank/DDBJ databases">
        <title>Putative novel bacterial strains isolated from necrotic wheat leaf tissues caused by Xanthomonas translucens.</title>
        <authorList>
            <person name="Tambong J.T."/>
        </authorList>
    </citation>
    <scope>NUCLEOTIDE SEQUENCE [LARGE SCALE GENOMIC DNA]</scope>
    <source>
        <strain evidence="3">DOAB 1063</strain>
    </source>
</reference>
<dbReference type="InterPro" id="IPR006626">
    <property type="entry name" value="PbH1"/>
</dbReference>
<comment type="caution">
    <text evidence="2">The sequence shown here is derived from an EMBL/GenBank/DDBJ whole genome shotgun (WGS) entry which is preliminary data.</text>
</comment>
<dbReference type="InterPro" id="IPR012334">
    <property type="entry name" value="Pectin_lyas_fold"/>
</dbReference>
<dbReference type="Proteomes" id="UP000597613">
    <property type="component" value="Unassembled WGS sequence"/>
</dbReference>
<dbReference type="Gene3D" id="2.160.20.10">
    <property type="entry name" value="Single-stranded right-handed beta-helix, Pectin lyase-like"/>
    <property type="match status" value="1"/>
</dbReference>
<proteinExistence type="predicted"/>
<name>A0ABR7ALI7_9SPHN</name>
<dbReference type="InterPro" id="IPR011050">
    <property type="entry name" value="Pectin_lyase_fold/virulence"/>
</dbReference>
<dbReference type="EMBL" id="JACONT010000009">
    <property type="protein sequence ID" value="MBC3941286.1"/>
    <property type="molecule type" value="Genomic_DNA"/>
</dbReference>
<gene>
    <name evidence="2" type="ORF">H8S47_06240</name>
</gene>
<organism evidence="2 3">
    <name type="scientific">Sphingomonas albertensis</name>
    <dbReference type="NCBI Taxonomy" id="2762591"/>
    <lineage>
        <taxon>Bacteria</taxon>
        <taxon>Pseudomonadati</taxon>
        <taxon>Pseudomonadota</taxon>
        <taxon>Alphaproteobacteria</taxon>
        <taxon>Sphingomonadales</taxon>
        <taxon>Sphingomonadaceae</taxon>
        <taxon>Sphingomonas</taxon>
    </lineage>
</organism>
<dbReference type="SUPFAM" id="SSF51126">
    <property type="entry name" value="Pectin lyase-like"/>
    <property type="match status" value="1"/>
</dbReference>
<evidence type="ECO:0000313" key="2">
    <source>
        <dbReference type="EMBL" id="MBC3941286.1"/>
    </source>
</evidence>
<sequence>MMGGTLLAMASAACGQTSKSNDTGSGAGSVRAFGARGDGVTDDAPAIQRAIDAAAKAGGGVVTLDPGTYLLRYRPSDDGDGGSALTLRSGVTLEGTDRARCILKLADAQLGPGSYARIIASKGEISRAVLRGFTIDGSRQGQGQFRDGFGGAAVLLGWKGRCVDVTVENLNVRDAVGQGIMLQGSIESLSRNLRIANNLVERTSFIGIQCSQFDGVEIVGNRINDCYDNAIDVYGDDTAGHSTVATSHRATITDNQIRGCSIGVFLETVADCVAARNVIADCKIAGVRVNRIHGEPRNLTIERNRISGTPIGVAMGGDTGGVVIRDNDIRSFAKAGIEFSYNVSRVTATGNRFLPENRTTPIILGQPTKLGSTPEEQLAHIRVQDNRVPRGHDPQKLFVNRYRRIAEVEVGRFASQ</sequence>
<dbReference type="InterPro" id="IPR039448">
    <property type="entry name" value="Beta_helix"/>
</dbReference>
<protein>
    <submittedName>
        <fullName evidence="2">Right-handed parallel beta-helix repeat-containing protein</fullName>
    </submittedName>
</protein>
<evidence type="ECO:0000259" key="1">
    <source>
        <dbReference type="Pfam" id="PF13229"/>
    </source>
</evidence>
<keyword evidence="3" id="KW-1185">Reference proteome</keyword>
<feature type="domain" description="Right handed beta helix" evidence="1">
    <location>
        <begin position="246"/>
        <end position="353"/>
    </location>
</feature>